<name>A0AAC8ZY52_9LACO</name>
<dbReference type="AlphaFoldDB" id="A0AAC8ZY52"/>
<reference evidence="2" key="1">
    <citation type="submission" date="2015-10" db="EMBL/GenBank/DDBJ databases">
        <title>Bioinformatic analysis of the first complete genome sequence of Lactobacillus kunkeei strain MP2, an Apis mellifera gut isolate.</title>
        <authorList>
            <person name="Asenjo F."/>
            <person name="Olmos A."/>
            <person name="Henriquez-Piskulich P."/>
            <person name="Aldea P."/>
            <person name="Ugalde J.A."/>
            <person name="Trombert A.N."/>
        </authorList>
    </citation>
    <scope>NUCLEOTIDE SEQUENCE [LARGE SCALE GENOMIC DNA]</scope>
    <source>
        <strain evidence="2">MP2</strain>
    </source>
</reference>
<dbReference type="EMBL" id="CP012920">
    <property type="protein sequence ID" value="ALJ30810.1"/>
    <property type="molecule type" value="Genomic_DNA"/>
</dbReference>
<proteinExistence type="predicted"/>
<organism evidence="1 2">
    <name type="scientific">Apilactobacillus kunkeei</name>
    <dbReference type="NCBI Taxonomy" id="148814"/>
    <lineage>
        <taxon>Bacteria</taxon>
        <taxon>Bacillati</taxon>
        <taxon>Bacillota</taxon>
        <taxon>Bacilli</taxon>
        <taxon>Lactobacillales</taxon>
        <taxon>Lactobacillaceae</taxon>
        <taxon>Apilactobacillus</taxon>
    </lineage>
</organism>
<evidence type="ECO:0000313" key="1">
    <source>
        <dbReference type="EMBL" id="ALJ30810.1"/>
    </source>
</evidence>
<dbReference type="RefSeq" id="WP_034532555.1">
    <property type="nucleotide sequence ID" value="NZ_CP012920.1"/>
</dbReference>
<dbReference type="Proteomes" id="UP000067203">
    <property type="component" value="Chromosome"/>
</dbReference>
<reference evidence="1 2" key="2">
    <citation type="journal article" date="2016" name="PeerJ">
        <title>Genome sequencing and analysis of the first complete genome of Lactobacillus kunkeei strain MP2, an Apis mellifera gut isolate.</title>
        <authorList>
            <person name="Asenjo F."/>
            <person name="Olmos A."/>
            <person name="Henriquez-Piskulich P."/>
            <person name="Polanco V."/>
            <person name="Aldea P."/>
            <person name="Ugalde J.A."/>
            <person name="Trombert A.N."/>
        </authorList>
    </citation>
    <scope>NUCLEOTIDE SEQUENCE [LARGE SCALE GENOMIC DNA]</scope>
    <source>
        <strain evidence="1 2">MP2</strain>
    </source>
</reference>
<gene>
    <name evidence="1" type="ORF">APS55_00520</name>
</gene>
<protein>
    <submittedName>
        <fullName evidence="1">Uncharacterized protein</fullName>
    </submittedName>
</protein>
<sequence length="128" mass="15153">MIEPDMSYWNTNQVKNVLKRWGALESLIYKCNLTHSINENEFKQYQTAKALFYRLTYLSDENKNIVGYIYCHDDVIDIPSNEEIMDHFGFSKAQLTRILRIIYYDLSQPRKERHAKPKNRNSVKASAT</sequence>
<dbReference type="KEGG" id="lku:APS55_00520"/>
<accession>A0AAC8ZY52</accession>
<evidence type="ECO:0000313" key="2">
    <source>
        <dbReference type="Proteomes" id="UP000067203"/>
    </source>
</evidence>